<feature type="domain" description="Carrier" evidence="10">
    <location>
        <begin position="2819"/>
        <end position="2894"/>
    </location>
</feature>
<keyword evidence="3" id="KW-0596">Phosphopantetheine</keyword>
<feature type="compositionally biased region" description="Basic and acidic residues" evidence="9">
    <location>
        <begin position="2798"/>
        <end position="2824"/>
    </location>
</feature>
<comment type="cofactor">
    <cofactor evidence="1">
        <name>pantetheine 4'-phosphate</name>
        <dbReference type="ChEBI" id="CHEBI:47942"/>
    </cofactor>
</comment>
<dbReference type="SUPFAM" id="SSF56801">
    <property type="entry name" value="Acetyl-CoA synthetase-like"/>
    <property type="match status" value="3"/>
</dbReference>
<dbReference type="Gene3D" id="3.40.50.980">
    <property type="match status" value="6"/>
</dbReference>
<dbReference type="InterPro" id="IPR020806">
    <property type="entry name" value="PKS_PP-bd"/>
</dbReference>
<dbReference type="SMART" id="SM00825">
    <property type="entry name" value="PKS_KS"/>
    <property type="match status" value="1"/>
</dbReference>
<evidence type="ECO:0000313" key="13">
    <source>
        <dbReference type="Proteomes" id="UP000077355"/>
    </source>
</evidence>
<evidence type="ECO:0000256" key="6">
    <source>
        <dbReference type="ARBA" id="ARBA00022737"/>
    </source>
</evidence>
<keyword evidence="5" id="KW-0808">Transferase</keyword>
<sequence length="4467" mass="500636">MFQLDLLEEKSDILKSDIFDDEIIETSLNEIAIVGISAKLPQAQTHNEFWDVLLSGIDCVGEFPASRRRELEPYLHKLGAMYNNVSIFDGAYLDDISSFDYSFFRLSPKEASLMSPNQRLFLQTACNALEDGGYGGEALQGTRTGVFIGHNADALHDYKRVIEAVNPEALSLAAPGNLSSMIASRISYLLNLRGPAISVDTACSSSLVAVHLACQSIRSGECDTALAGSVKINLLPLDIGIRLGIESSDNRAKPFDDSSDGTGIGDGVVAMLLKPLSTALQDGDHIYAVIKGSATNQDGSSVGITAPNALAQEDVIVRAWEAAGIDPETVTYMEAHGTGTMLGDPIEVDGITRAFSRFTDKMQFCAIGSVKSNIGHLDHAAGIAGLLKGVLSLYNKQLPPTLHFRLPNRKISFVDSPLYVNNELMPWSDEDGARRCGVSAFGMSGTNCHVVLEEAPQINNEISKNDVSILCLSGHSKRALKQIVQNYQEWISARDMDSWSMEDLCFTAATGRGHYKYRLAIVATDQVELRRILNSLDIERIGDKNTQDVYYGLSASSDAVISDEVLVQELLDHEASGERRDRGILNQIAERYVAGVRMDWARMYSRGSRQRIPIPVYPFDRHSCWVEESSDKPNISPLSMIQDLWTRNEVPADLRIEMEETFAKWRGRLQQQYQVDKGQGKAVLLLGECGNMEVGQSVAEVWGEILGYNELHTEANFYELGGDSIIALKIMNRLSERLSVRLEVVDLLANPVLGSFVDEVAERRLKSVQEVKDEAIIILPIPSAEHYAISSPQQRMYLQQLATPGDRSYNLPELLHIDGVIDAAKLESSIQTLIQRHEMLRTSFAVVEGEIRQIVHEDVSFTLNRLQVNEEDLSLVLQNMFVPFDLSKAPLLYATLLTINPDQHVLLLDLHHIASDGMSAGILLSELIRIYRGDLLEPLKLQYRDYAAWQQQLPQSERMERQRQYWMNQCEGEWPVLQLPTDFPRPPVKSSRGETFDLYMDVGLSASIRELAKGTESTLFMVLLSAYYTLLAKYTGGEDFAVGTPISGRVNREVESVVGMFVGTLVLRGYPQADKTFLQLLSEVKATAVNAYKNADFPFEELVQLVDRRDASRNPLFDTMFIMQNLNTPDFSGDGLTYKHERFPHGTAKYDLMIQAVEGKEGIRLVVEYCTDLFRPETAQTFMRHYISLLQYVANNPGHTLADCEMLSVQDYNQLLTDFGSRDTQFDPPRRFHESFEEQVQWVPESCAISHRGESITYRELNERSNRLARRLQRSGVGAHTIVGVMAERSIPMLVGMIAIMKAGGAYLPIDPNFPQKRIDYLLSDSETKLLLTDQMDAVEIESSIELIGLDGDYVYEGDESNLEMTGSVEDPMYVIYTSGSTGEPKGVVVSHRSLFNFSHSLKRFFGERFDERDRCLSLTNISFDVSVCELFMPLMFGASVILYPEPKLIDPRQLASVIASEGVTFAYIPPTLLKDVARALEQSKVKLQLNKMLVGVEPIKDETLELFVSLNPNICIVNGYGPTEATICSNMYVYEHGMPSGKTVPIGGPMHGVEIYILGFGDRLAPIGVTGELCIAGSGLALGYYNKPELTASRFVRHPMLDGKLLYRTGDLAKWLPDGNAMYMGRLDHQIKIRGIRVELGEIQTHLLRHEAVEEAFVIATEDNEGDKRICAYIVLNREIEKAEIKNSLKSKLPDYMIPSYLIAIDAIPLTPNGKVDRKALPEPSLQLQEVRDVVLPRTTLEANVAEVWQDVLGFGGFSIYDDFFELGGHSLKAAVLAGRIHAKIGIEVPLGILFQAPTVVLMAGWISDEVNRNGGQLTPTYERIQRQPDQANYPMSRAQRRLYLLGLLSAEDTAYNLSFVMHIRGKLDVVKLTEAFVAVITRHEILRTTFHYEGIEFNQRIHTNLMFELENIELSEDEKSSMLSDSTIVTTKDFIDGLMLKFIQPFDLETGPLLRVGLVSMEQDGHLLLLDMHHIVSDGVSIGVLVKELTDLYGGNIPLDLPIQYRDYSVWQELKLQGASYAGHQEHWLQTFEGELPVLELPTDKTRPSVQSYEGRTIHFTLNAEVAQGARRLARENNTTLYTVLLGAYAILLGRYSGQEDMIIGTPVAGRSHVDVEGLIGMFVNTVAVRTRPEEERTLGEYVNLLHHEVLLALEHQEYPFEELVERLAIEKDQSRNPLFDTMFILQNMDHSVLKAGELTFEQLQFDPGISKFDLTMIAAESGNEIEFTLEYATSLFHEETIQRLARHYLAIVSEMTVSDGSTRRLGNLVMMDDEEKAQLLTVFNRSESEVGTDGFIPADEHAQWVSILTEIEQQAERTPDAAAIQCGTQQMTYRELNEQANGLAHTLRSRGVGPERIVALMADRSPQLIVAILGIMKSGGAYVAIDPSYPAERISWMLEDCGEQLLLTEKAYAGRVPSAVEEWYLDDPDLYAMERSNLESVCHPDHLAYVLYTSGSTGRPKGAMIEHRGLASFVKGFRDSLPMAEGQGILAMATVSFDIFVVESLLPLTLGMRIVLANEEERNDAYLLQELMAKHEVDVLQITPSRFKWWMAQVGQTESWKALSVVMIGAEPLTLELLERLRRVTQARIFNLYGPTETTVWTSVCEVTEGEVITIGTPIAGAGMVVLNAKLQPQPIGVVGELYIGGSGVGRGYLSHPEWNEGVFISNPFCAGERMYRTGDLGRRLANGEFVYAGRRDHQVKIRGHRIEIGEVEQQLLSYGQVKEANVMAFKEADGEYALCAYVVLDEHWGVENDSQSLSGVTSELRQHLSGRLPAYMIPSYVMSLQSIPLTPTGKVDRKALPKPEVSERSEPQHTPPRNETERRLTALWQDLLQIDNIGATDSFFELGGHSLKAAALVSRVQEQFGVHVSLRALFLNSTVESLAAVIDADGERKQAYQAIQRQADREYYPMSRAQRRQFMLQLISGEATMYHVPFAVQIRGKLDSVRLAEAFGALVARHESLRTTFHYMDGEFTQRIHPVQEFEHGIDSYGAFKLEQYVLEREITDKWVLGSVISADCQQTVTDTLADGLMDDLMTQFVRPFDLGRDSLLRAGLIRLDEHCQLLLLDMHHIVTDGVSVSVLLKELTALYSGDELPELRVQYRDYSAWQEERLSGEVYESHERYWLETFSGELPMLVLPNDKPRPLIQSFEGQRYAFMLDEELTKRAHRLAREQGTTLYTVLMSAYAVLLGKYSGLEDIVIGTPVAGRGHVDVEGLIGMFINTVAIRCRPQLGRTVGSYIKELHDYVLLALEHQEYPFEDLVERLELEKDQSHNPLFDTMFILQNMERSALEAGGLIFESMPFEPGVSKFDLTLEAVESGAEIMFSMEYATALFHEETIIRMADHYCAIIQEMTADRGIERTLGELKLLNEAERIELLDVFESSILMNNGTIINAQKEECTTKWDGCTDKQELPQSHTSSDWKSILLEIEQQAERTPDAAAIQCGTEQMTYRELNEQANGLAHTLRSRGVGPERIVALMADRSPQLIVAILGIMKAGGAYVAIDPSYPTERISWMLEDCGEQLLLTEKAYAGRVPSAVEEWYLDDPDLYATERSNLESVCEPNHLAYVLYTSGSTGRPKGAMIEHRGLASFIKGFRDSLPMAEGQGILAMATVSFDIFIVESLLPLTLGMRIVLANEEERNDAYLLQELMAKHEVDVLQITPSRFKWWMAQVGQTESWKALSVVMIGAEPLTLELLERLRRVTQARIFNLYGPTETTVWTSVCEVTEGEVITIGTPIAGAGMVVLNAKLQLQPIGVVGELYIGGSGVGRGYLSHPEWNEGVFIPNPFCVGERMYRTGDLGRRLANGEFVYAGRRDHQVKIRGHRIEIGEVEQQLLSHAHVKEVVVVAFKEGDGEHALCAYVVMDAYQRIENDSQSLSIMTSELRQHLSSRLPAYMIPAHVVPMEAIPLTPTGKVDRKVLPKPARTELSQRQYVAPRNDTERRLAVLWQELLQTDHIGVTDSFFELGGHSLKAAALVSRLQEQFGVHVPLRALFLNPTVESLAAVIDGEHTQVYQAIQRQVDQEYYTMSRAQRRQYVLQLISGEATMYHVPFALQIRGQLDAVRLEGAFAALIARHESLRTTFHYVNGEFRQRVHPAVDFKLEGNAWARMTARRLLPESGIDEIITRLMERFIRPFDLAKGPMLKVGLVPLEEERYLLLLDMHHIVTDGVSVSVLLKELTALYSGDELPELRVQYRDYSAWQEERLSGEVYAAHERYWLETFSGELPVLELPTDKPRQVIQSYNGQNYAFKLDADLAQQAHRLARKQGTTLYTVLLSAYAVLLSKYSGQEDIVIGTPVAGRSHVDAEGLIGMFINTVVIRSRPEATRTIGSYVKELHDDVLLALEHQEYPFEDLVERLGIEQDRSRNPLFDTMFILQNMERTAIHTGGLTFESQPFESGVSKFDLTLEAVESGAEIVLSLEYATDLFHEETIMAMAQHYYAIVREMTASEGIERTIGELIKVDGNI</sequence>
<dbReference type="SUPFAM" id="SSF47336">
    <property type="entry name" value="ACP-like"/>
    <property type="match status" value="4"/>
</dbReference>
<dbReference type="Pfam" id="PF00109">
    <property type="entry name" value="ketoacyl-synt"/>
    <property type="match status" value="1"/>
</dbReference>
<dbReference type="Pfam" id="PF13193">
    <property type="entry name" value="AMP-binding_C"/>
    <property type="match status" value="3"/>
</dbReference>
<dbReference type="Gene3D" id="3.40.50.1820">
    <property type="entry name" value="alpha/beta hydrolase"/>
    <property type="match status" value="1"/>
</dbReference>
<dbReference type="GO" id="GO:0006633">
    <property type="term" value="P:fatty acid biosynthetic process"/>
    <property type="evidence" value="ECO:0007669"/>
    <property type="project" value="InterPro"/>
</dbReference>
<dbReference type="Gene3D" id="3.30.559.30">
    <property type="entry name" value="Nonribosomal peptide synthetase, condensation domain"/>
    <property type="match status" value="4"/>
</dbReference>
<dbReference type="Gene3D" id="1.10.1240.100">
    <property type="match status" value="1"/>
</dbReference>
<dbReference type="PROSITE" id="PS52004">
    <property type="entry name" value="KS3_2"/>
    <property type="match status" value="1"/>
</dbReference>
<gene>
    <name evidence="12" type="ORF">PBAT_19830</name>
</gene>
<evidence type="ECO:0000256" key="7">
    <source>
        <dbReference type="ARBA" id="ARBA00023194"/>
    </source>
</evidence>
<dbReference type="FunFam" id="3.40.50.12780:FF:000012">
    <property type="entry name" value="Non-ribosomal peptide synthetase"/>
    <property type="match status" value="2"/>
</dbReference>
<dbReference type="Pfam" id="PF00501">
    <property type="entry name" value="AMP-binding"/>
    <property type="match status" value="3"/>
</dbReference>
<feature type="domain" description="Carrier" evidence="10">
    <location>
        <begin position="689"/>
        <end position="764"/>
    </location>
</feature>
<keyword evidence="7" id="KW-0045">Antibiotic biosynthesis</keyword>
<dbReference type="Gene3D" id="2.30.38.10">
    <property type="entry name" value="Luciferase, Domain 3"/>
    <property type="match status" value="3"/>
</dbReference>
<protein>
    <recommendedName>
        <fullName evidence="14">Non-ribosomal peptide synthetase</fullName>
    </recommendedName>
</protein>
<dbReference type="InterPro" id="IPR014030">
    <property type="entry name" value="Ketoacyl_synth_N"/>
</dbReference>
<dbReference type="Gene3D" id="3.30.559.10">
    <property type="entry name" value="Chloramphenicol acetyltransferase-like domain"/>
    <property type="match status" value="4"/>
</dbReference>
<dbReference type="Gene3D" id="3.40.47.10">
    <property type="match status" value="1"/>
</dbReference>
<dbReference type="Pfam" id="PF00550">
    <property type="entry name" value="PP-binding"/>
    <property type="match status" value="4"/>
</dbReference>
<evidence type="ECO:0000256" key="9">
    <source>
        <dbReference type="SAM" id="MobiDB-lite"/>
    </source>
</evidence>
<keyword evidence="8" id="KW-0511">Multifunctional enzyme</keyword>
<dbReference type="FunFam" id="3.30.300.30:FF:000015">
    <property type="entry name" value="Nonribosomal peptide synthase SidD"/>
    <property type="match status" value="1"/>
</dbReference>
<keyword evidence="13" id="KW-1185">Reference proteome</keyword>
<dbReference type="InterPro" id="IPR001242">
    <property type="entry name" value="Condensation_dom"/>
</dbReference>
<evidence type="ECO:0000313" key="12">
    <source>
        <dbReference type="EMBL" id="OAB42550.1"/>
    </source>
</evidence>
<evidence type="ECO:0000259" key="10">
    <source>
        <dbReference type="PROSITE" id="PS50075"/>
    </source>
</evidence>
<dbReference type="InterPro" id="IPR010071">
    <property type="entry name" value="AA_adenyl_dom"/>
</dbReference>
<dbReference type="PANTHER" id="PTHR45527">
    <property type="entry name" value="NONRIBOSOMAL PEPTIDE SYNTHETASE"/>
    <property type="match status" value="1"/>
</dbReference>
<dbReference type="Gene3D" id="3.30.300.30">
    <property type="match status" value="3"/>
</dbReference>
<dbReference type="InterPro" id="IPR016039">
    <property type="entry name" value="Thiolase-like"/>
</dbReference>
<dbReference type="GO" id="GO:0017000">
    <property type="term" value="P:antibiotic biosynthetic process"/>
    <property type="evidence" value="ECO:0007669"/>
    <property type="project" value="UniProtKB-KW"/>
</dbReference>
<accession>A0A168KWC8</accession>
<dbReference type="InterPro" id="IPR045851">
    <property type="entry name" value="AMP-bd_C_sf"/>
</dbReference>
<dbReference type="GO" id="GO:0043041">
    <property type="term" value="P:amino acid activation for nonribosomal peptide biosynthetic process"/>
    <property type="evidence" value="ECO:0007669"/>
    <property type="project" value="TreeGrafter"/>
</dbReference>
<evidence type="ECO:0000256" key="4">
    <source>
        <dbReference type="ARBA" id="ARBA00022553"/>
    </source>
</evidence>
<dbReference type="InterPro" id="IPR020841">
    <property type="entry name" value="PKS_Beta-ketoAc_synthase_dom"/>
</dbReference>
<dbReference type="Pfam" id="PF02801">
    <property type="entry name" value="Ketoacyl-synt_C"/>
    <property type="match status" value="1"/>
</dbReference>
<dbReference type="EMBL" id="LVJI01000035">
    <property type="protein sequence ID" value="OAB42550.1"/>
    <property type="molecule type" value="Genomic_DNA"/>
</dbReference>
<evidence type="ECO:0000256" key="8">
    <source>
        <dbReference type="ARBA" id="ARBA00023268"/>
    </source>
</evidence>
<dbReference type="InterPro" id="IPR020845">
    <property type="entry name" value="AMP-binding_CS"/>
</dbReference>
<dbReference type="FunFam" id="3.40.50.980:FF:000001">
    <property type="entry name" value="Non-ribosomal peptide synthetase"/>
    <property type="match status" value="3"/>
</dbReference>
<evidence type="ECO:0008006" key="14">
    <source>
        <dbReference type="Google" id="ProtNLM"/>
    </source>
</evidence>
<dbReference type="NCBIfam" id="NF003417">
    <property type="entry name" value="PRK04813.1"/>
    <property type="match status" value="3"/>
</dbReference>
<dbReference type="InterPro" id="IPR025110">
    <property type="entry name" value="AMP-bd_C"/>
</dbReference>
<evidence type="ECO:0000259" key="11">
    <source>
        <dbReference type="PROSITE" id="PS52004"/>
    </source>
</evidence>
<evidence type="ECO:0000256" key="1">
    <source>
        <dbReference type="ARBA" id="ARBA00001957"/>
    </source>
</evidence>
<dbReference type="GO" id="GO:0044550">
    <property type="term" value="P:secondary metabolite biosynthetic process"/>
    <property type="evidence" value="ECO:0007669"/>
    <property type="project" value="UniProtKB-ARBA"/>
</dbReference>
<dbReference type="FunFam" id="1.10.1200.10:FF:000005">
    <property type="entry name" value="Nonribosomal peptide synthetase 1"/>
    <property type="match status" value="2"/>
</dbReference>
<evidence type="ECO:0000256" key="3">
    <source>
        <dbReference type="ARBA" id="ARBA00022450"/>
    </source>
</evidence>
<dbReference type="Gene3D" id="1.10.1200.10">
    <property type="entry name" value="ACP-like"/>
    <property type="match status" value="3"/>
</dbReference>
<dbReference type="PROSITE" id="PS50075">
    <property type="entry name" value="CARRIER"/>
    <property type="match status" value="4"/>
</dbReference>
<comment type="similarity">
    <text evidence="2">Belongs to the ATP-dependent AMP-binding enzyme family.</text>
</comment>
<dbReference type="InterPro" id="IPR029058">
    <property type="entry name" value="AB_hydrolase_fold"/>
</dbReference>
<dbReference type="PROSITE" id="PS00606">
    <property type="entry name" value="KS3_1"/>
    <property type="match status" value="1"/>
</dbReference>
<keyword evidence="4" id="KW-0597">Phosphoprotein</keyword>
<comment type="caution">
    <text evidence="12">The sequence shown here is derived from an EMBL/GenBank/DDBJ whole genome shotgun (WGS) entry which is preliminary data.</text>
</comment>
<feature type="domain" description="Carrier" evidence="10">
    <location>
        <begin position="1737"/>
        <end position="1812"/>
    </location>
</feature>
<evidence type="ECO:0000256" key="2">
    <source>
        <dbReference type="ARBA" id="ARBA00006432"/>
    </source>
</evidence>
<dbReference type="RefSeq" id="WP_068652159.1">
    <property type="nucleotide sequence ID" value="NZ_CP043611.1"/>
</dbReference>
<dbReference type="CDD" id="cd05930">
    <property type="entry name" value="A_NRPS"/>
    <property type="match status" value="3"/>
</dbReference>
<reference evidence="12 13" key="1">
    <citation type="submission" date="2016-03" db="EMBL/GenBank/DDBJ databases">
        <title>Draft genome sequence of Paenibacillus antarcticus CECT 5836.</title>
        <authorList>
            <person name="Shin S.-K."/>
            <person name="Yi H."/>
        </authorList>
    </citation>
    <scope>NUCLEOTIDE SEQUENCE [LARGE SCALE GENOMIC DNA]</scope>
    <source>
        <strain evidence="12 13">CECT 5836</strain>
    </source>
</reference>
<dbReference type="FunFam" id="3.30.300.30:FF:000010">
    <property type="entry name" value="Enterobactin synthetase component F"/>
    <property type="match status" value="2"/>
</dbReference>
<feature type="domain" description="Ketosynthase family 3 (KS3)" evidence="11">
    <location>
        <begin position="28"/>
        <end position="454"/>
    </location>
</feature>
<dbReference type="Pfam" id="PF22621">
    <property type="entry name" value="CurL-like_PKS_C"/>
    <property type="match status" value="1"/>
</dbReference>
<dbReference type="InterPro" id="IPR014031">
    <property type="entry name" value="Ketoacyl_synth_C"/>
</dbReference>
<dbReference type="CDD" id="cd19531">
    <property type="entry name" value="LCL_NRPS-like"/>
    <property type="match status" value="4"/>
</dbReference>
<feature type="domain" description="Carrier" evidence="10">
    <location>
        <begin position="3936"/>
        <end position="4011"/>
    </location>
</feature>
<dbReference type="InterPro" id="IPR036736">
    <property type="entry name" value="ACP-like_sf"/>
</dbReference>
<dbReference type="Proteomes" id="UP000077355">
    <property type="component" value="Unassembled WGS sequence"/>
</dbReference>
<dbReference type="GO" id="GO:0004315">
    <property type="term" value="F:3-oxoacyl-[acyl-carrier-protein] synthase activity"/>
    <property type="evidence" value="ECO:0007669"/>
    <property type="project" value="InterPro"/>
</dbReference>
<feature type="region of interest" description="Disordered" evidence="9">
    <location>
        <begin position="2796"/>
        <end position="2824"/>
    </location>
</feature>
<dbReference type="InterPro" id="IPR018201">
    <property type="entry name" value="Ketoacyl_synth_AS"/>
</dbReference>
<dbReference type="InterPro" id="IPR000873">
    <property type="entry name" value="AMP-dep_synth/lig_dom"/>
</dbReference>
<dbReference type="NCBIfam" id="TIGR01733">
    <property type="entry name" value="AA-adenyl-dom"/>
    <property type="match status" value="3"/>
</dbReference>
<dbReference type="InterPro" id="IPR009081">
    <property type="entry name" value="PP-bd_ACP"/>
</dbReference>
<dbReference type="GO" id="GO:0005829">
    <property type="term" value="C:cytosol"/>
    <property type="evidence" value="ECO:0007669"/>
    <property type="project" value="TreeGrafter"/>
</dbReference>
<dbReference type="InterPro" id="IPR023213">
    <property type="entry name" value="CAT-like_dom_sf"/>
</dbReference>
<dbReference type="SUPFAM" id="SSF52777">
    <property type="entry name" value="CoA-dependent acyltransferases"/>
    <property type="match status" value="8"/>
</dbReference>
<name>A0A168KWC8_9BACL</name>
<dbReference type="PROSITE" id="PS00012">
    <property type="entry name" value="PHOSPHOPANTETHEINE"/>
    <property type="match status" value="2"/>
</dbReference>
<evidence type="ECO:0000256" key="5">
    <source>
        <dbReference type="ARBA" id="ARBA00022679"/>
    </source>
</evidence>
<keyword evidence="6" id="KW-0677">Repeat</keyword>
<dbReference type="Pfam" id="PF00668">
    <property type="entry name" value="Condensation"/>
    <property type="match status" value="4"/>
</dbReference>
<dbReference type="CDD" id="cd00833">
    <property type="entry name" value="PKS"/>
    <property type="match status" value="1"/>
</dbReference>
<proteinExistence type="inferred from homology"/>
<dbReference type="GO" id="GO:0031177">
    <property type="term" value="F:phosphopantetheine binding"/>
    <property type="evidence" value="ECO:0007669"/>
    <property type="project" value="InterPro"/>
</dbReference>
<dbReference type="PROSITE" id="PS00455">
    <property type="entry name" value="AMP_BINDING"/>
    <property type="match status" value="3"/>
</dbReference>
<dbReference type="SMART" id="SM00823">
    <property type="entry name" value="PKS_PP"/>
    <property type="match status" value="4"/>
</dbReference>
<dbReference type="OrthoDB" id="9765680at2"/>
<dbReference type="SUPFAM" id="SSF53901">
    <property type="entry name" value="Thiolase-like"/>
    <property type="match status" value="1"/>
</dbReference>
<dbReference type="InterPro" id="IPR006162">
    <property type="entry name" value="Ppantetheine_attach_site"/>
</dbReference>
<dbReference type="PANTHER" id="PTHR45527:SF1">
    <property type="entry name" value="FATTY ACID SYNTHASE"/>
    <property type="match status" value="1"/>
</dbReference>
<organism evidence="12 13">
    <name type="scientific">Paenibacillus antarcticus</name>
    <dbReference type="NCBI Taxonomy" id="253703"/>
    <lineage>
        <taxon>Bacteria</taxon>
        <taxon>Bacillati</taxon>
        <taxon>Bacillota</taxon>
        <taxon>Bacilli</taxon>
        <taxon>Bacillales</taxon>
        <taxon>Paenibacillaceae</taxon>
        <taxon>Paenibacillus</taxon>
    </lineage>
</organism>